<keyword evidence="3" id="KW-1185">Reference proteome</keyword>
<dbReference type="InterPro" id="IPR012337">
    <property type="entry name" value="RNaseH-like_sf"/>
</dbReference>
<dbReference type="InterPro" id="IPR046341">
    <property type="entry name" value="SET_dom_sf"/>
</dbReference>
<dbReference type="EMBL" id="NCKW01007824">
    <property type="protein sequence ID" value="POM69761.1"/>
    <property type="molecule type" value="Genomic_DNA"/>
</dbReference>
<evidence type="ECO:0000259" key="1">
    <source>
        <dbReference type="SMART" id="SM00317"/>
    </source>
</evidence>
<gene>
    <name evidence="2" type="ORF">PHPALM_13929</name>
</gene>
<reference evidence="2 3" key="1">
    <citation type="journal article" date="2017" name="Genome Biol. Evol.">
        <title>Phytophthora megakarya and P. palmivora, closely related causal agents of cacao black pod rot, underwent increases in genome sizes and gene numbers by different mechanisms.</title>
        <authorList>
            <person name="Ali S.S."/>
            <person name="Shao J."/>
            <person name="Lary D.J."/>
            <person name="Kronmiller B."/>
            <person name="Shen D."/>
            <person name="Strem M.D."/>
            <person name="Amoako-Attah I."/>
            <person name="Akrofi A.Y."/>
            <person name="Begoude B.A."/>
            <person name="Ten Hoopen G.M."/>
            <person name="Coulibaly K."/>
            <person name="Kebe B.I."/>
            <person name="Melnick R.L."/>
            <person name="Guiltinan M.J."/>
            <person name="Tyler B.M."/>
            <person name="Meinhardt L.W."/>
            <person name="Bailey B.A."/>
        </authorList>
    </citation>
    <scope>NUCLEOTIDE SEQUENCE [LARGE SCALE GENOMIC DNA]</scope>
    <source>
        <strain evidence="3">sbr112.9</strain>
    </source>
</reference>
<dbReference type="PANTHER" id="PTHR40866:SF1">
    <property type="entry name" value="BED-TYPE DOMAIN-CONTAINING PROTEIN"/>
    <property type="match status" value="1"/>
</dbReference>
<dbReference type="SUPFAM" id="SSF82199">
    <property type="entry name" value="SET domain"/>
    <property type="match status" value="1"/>
</dbReference>
<organism evidence="2 3">
    <name type="scientific">Phytophthora palmivora</name>
    <dbReference type="NCBI Taxonomy" id="4796"/>
    <lineage>
        <taxon>Eukaryota</taxon>
        <taxon>Sar</taxon>
        <taxon>Stramenopiles</taxon>
        <taxon>Oomycota</taxon>
        <taxon>Peronosporomycetes</taxon>
        <taxon>Peronosporales</taxon>
        <taxon>Peronosporaceae</taxon>
        <taxon>Phytophthora</taxon>
    </lineage>
</organism>
<dbReference type="OrthoDB" id="59296at2759"/>
<proteinExistence type="predicted"/>
<dbReference type="PANTHER" id="PTHR40866">
    <property type="entry name" value="BED-TYPE DOMAIN-CONTAINING PROTEIN"/>
    <property type="match status" value="1"/>
</dbReference>
<comment type="caution">
    <text evidence="2">The sequence shown here is derived from an EMBL/GenBank/DDBJ whole genome shotgun (WGS) entry which is preliminary data.</text>
</comment>
<evidence type="ECO:0000313" key="3">
    <source>
        <dbReference type="Proteomes" id="UP000237271"/>
    </source>
</evidence>
<dbReference type="Gene3D" id="2.170.270.10">
    <property type="entry name" value="SET domain"/>
    <property type="match status" value="1"/>
</dbReference>
<accession>A0A2P4XW27</accession>
<sequence length="473" mass="53359">MGVPLVGCASYRLNLAVQADMGGFGPDLDLIQPLMLKLRTISQSAKLRNILLFSLILCITKAGLRPVIRQDTRWGSTFAKVNHYFQLLEHLDKNDDALKDFSPPAAATRLLCGLLKDLKKVESVAKVSNAQKSPCSTLVYRSMGFCQSSHSISDTSDNLLTYYLYCSGHEWLLFTALISKQRVCTCLEDIPADTRRKAALQPFCSPIAEEQNSSNERSDGEERSFVEQLQKRRCLQANEQRYELLSSMHPTSNVAERFFSTARITYGQERHSLQPITLEMILFLRQNCSCWDARTPFAAMLHVHRTSKSSRPRVYTTTDLDIGDVVGEYCGELSEFPALVEGQPDQAKKENSGYTLLYNAKSTTRSYVYGDALKCGSITQFISHACDPNEAFVEQQTRTHVKVLVKMIKDVKAGAQVENKAVWGYHQPHHQRLRLDTDYKWCQVGAIVDYWLPVLSICQPNMKDESSAQSRCP</sequence>
<name>A0A2P4XW27_9STRA</name>
<dbReference type="Pfam" id="PF00856">
    <property type="entry name" value="SET"/>
    <property type="match status" value="1"/>
</dbReference>
<dbReference type="Proteomes" id="UP000237271">
    <property type="component" value="Unassembled WGS sequence"/>
</dbReference>
<feature type="domain" description="SET" evidence="1">
    <location>
        <begin position="299"/>
        <end position="430"/>
    </location>
</feature>
<dbReference type="InterPro" id="IPR001214">
    <property type="entry name" value="SET_dom"/>
</dbReference>
<dbReference type="SMART" id="SM00317">
    <property type="entry name" value="SET"/>
    <property type="match status" value="1"/>
</dbReference>
<evidence type="ECO:0000313" key="2">
    <source>
        <dbReference type="EMBL" id="POM69761.1"/>
    </source>
</evidence>
<dbReference type="SUPFAM" id="SSF53098">
    <property type="entry name" value="Ribonuclease H-like"/>
    <property type="match status" value="1"/>
</dbReference>
<protein>
    <recommendedName>
        <fullName evidence="1">SET domain-containing protein</fullName>
    </recommendedName>
</protein>
<dbReference type="AlphaFoldDB" id="A0A2P4XW27"/>